<evidence type="ECO:0000313" key="2">
    <source>
        <dbReference type="Proteomes" id="UP000186391"/>
    </source>
</evidence>
<accession>A0A1U7H2M4</accession>
<proteinExistence type="predicted"/>
<organism evidence="1 2">
    <name type="scientific">Fischerella major NIES-592</name>
    <dbReference type="NCBI Taxonomy" id="210994"/>
    <lineage>
        <taxon>Bacteria</taxon>
        <taxon>Bacillati</taxon>
        <taxon>Cyanobacteriota</taxon>
        <taxon>Cyanophyceae</taxon>
        <taxon>Nostocales</taxon>
        <taxon>Hapalosiphonaceae</taxon>
        <taxon>Fischerella</taxon>
    </lineage>
</organism>
<name>A0A1U7H2M4_9CYAN</name>
<dbReference type="AlphaFoldDB" id="A0A1U7H2M4"/>
<dbReference type="Proteomes" id="UP000186391">
    <property type="component" value="Unassembled WGS sequence"/>
</dbReference>
<reference evidence="1 2" key="1">
    <citation type="submission" date="2016-11" db="EMBL/GenBank/DDBJ databases">
        <title>Draft Genome Sequences of Nine Cyanobacterial Strains from Diverse Habitats.</title>
        <authorList>
            <person name="Zhu T."/>
            <person name="Hou S."/>
            <person name="Lu X."/>
            <person name="Hess W.R."/>
        </authorList>
    </citation>
    <scope>NUCLEOTIDE SEQUENCE [LARGE SCALE GENOMIC DNA]</scope>
    <source>
        <strain evidence="1 2">NIES-592</strain>
    </source>
</reference>
<comment type="caution">
    <text evidence="1">The sequence shown here is derived from an EMBL/GenBank/DDBJ whole genome shotgun (WGS) entry which is preliminary data.</text>
</comment>
<protein>
    <submittedName>
        <fullName evidence="1">Short-chain dehydrogenase</fullName>
    </submittedName>
</protein>
<dbReference type="EMBL" id="MRCA01000002">
    <property type="protein sequence ID" value="OKH15351.1"/>
    <property type="molecule type" value="Genomic_DNA"/>
</dbReference>
<gene>
    <name evidence="1" type="ORF">NIES592_04410</name>
</gene>
<keyword evidence="2" id="KW-1185">Reference proteome</keyword>
<evidence type="ECO:0000313" key="1">
    <source>
        <dbReference type="EMBL" id="OKH15351.1"/>
    </source>
</evidence>
<sequence length="98" mass="10556">MFPYCAAKHGSVRFITKNSPSLVDSLLLLIGFAQGTNEPKSEDAPNNIFVPVAGYDRVEGDFNKLAIPSFLDWFDMNPPLKWGAVALAVLGVVAFLGG</sequence>
<dbReference type="OrthoDB" id="9775296at2"/>